<evidence type="ECO:0000313" key="3">
    <source>
        <dbReference type="Proteomes" id="UP000235786"/>
    </source>
</evidence>
<dbReference type="Proteomes" id="UP000235786">
    <property type="component" value="Unassembled WGS sequence"/>
</dbReference>
<feature type="signal peptide" evidence="1">
    <location>
        <begin position="1"/>
        <end position="28"/>
    </location>
</feature>
<sequence length="438" mass="47407">MGDQKLFGATVVLWVLFAFTTFLDLASALPPQVFDGGLPRRADNSPGLGVELEAGRIVIKGKADLTPAQREQIKGAQMIPIGFAGGPMTDWELTAELGQPIFPEAIVDGTKNKVGGHATASIGAEILKYFVCWAPCASNNCKVTIKGFDDLGPWSVLWPKDAGNPATFTFGSQVTTAMPLEAVLQILGDSKSKSKTNPLASSGALYADKIQILTKDNFKSFSKIKASDIDDEFLGFFSILASYCFLAQLSDPKQGPKHLIPIMPRTDFVTQYNTFIAAKLKDQLSDKTTSLYDIIQAVTGSNSGLATQNFKWATGTVTPIKDNWDGKADDIKAGTLAVFKFLNYLQGYDKIAKKSLPQMDLLTLMDKTMRHGQIGGLGNKMEDILGTTKLVPIFEFRELTPIVGSSLATTLGSYEDKVISYHQQSAKAICVGEYKCLG</sequence>
<organism evidence="2 3">
    <name type="scientific">Hyaloscypha variabilis (strain UAMH 11265 / GT02V1 / F)</name>
    <name type="common">Meliniomyces variabilis</name>
    <dbReference type="NCBI Taxonomy" id="1149755"/>
    <lineage>
        <taxon>Eukaryota</taxon>
        <taxon>Fungi</taxon>
        <taxon>Dikarya</taxon>
        <taxon>Ascomycota</taxon>
        <taxon>Pezizomycotina</taxon>
        <taxon>Leotiomycetes</taxon>
        <taxon>Helotiales</taxon>
        <taxon>Hyaloscyphaceae</taxon>
        <taxon>Hyaloscypha</taxon>
        <taxon>Hyaloscypha variabilis</taxon>
    </lineage>
</organism>
<name>A0A2J6RRW3_HYAVF</name>
<gene>
    <name evidence="2" type="ORF">L207DRAFT_425858</name>
</gene>
<evidence type="ECO:0000313" key="2">
    <source>
        <dbReference type="EMBL" id="PMD41254.1"/>
    </source>
</evidence>
<accession>A0A2J6RRW3</accession>
<protein>
    <submittedName>
        <fullName evidence="2">Uncharacterized protein</fullName>
    </submittedName>
</protein>
<dbReference type="AlphaFoldDB" id="A0A2J6RRW3"/>
<reference evidence="2 3" key="1">
    <citation type="submission" date="2016-04" db="EMBL/GenBank/DDBJ databases">
        <title>A degradative enzymes factory behind the ericoid mycorrhizal symbiosis.</title>
        <authorList>
            <consortium name="DOE Joint Genome Institute"/>
            <person name="Martino E."/>
            <person name="Morin E."/>
            <person name="Grelet G."/>
            <person name="Kuo A."/>
            <person name="Kohler A."/>
            <person name="Daghino S."/>
            <person name="Barry K."/>
            <person name="Choi C."/>
            <person name="Cichocki N."/>
            <person name="Clum A."/>
            <person name="Copeland A."/>
            <person name="Hainaut M."/>
            <person name="Haridas S."/>
            <person name="Labutti K."/>
            <person name="Lindquist E."/>
            <person name="Lipzen A."/>
            <person name="Khouja H.-R."/>
            <person name="Murat C."/>
            <person name="Ohm R."/>
            <person name="Olson A."/>
            <person name="Spatafora J."/>
            <person name="Veneault-Fourrey C."/>
            <person name="Henrissat B."/>
            <person name="Grigoriev I."/>
            <person name="Martin F."/>
            <person name="Perotto S."/>
        </authorList>
    </citation>
    <scope>NUCLEOTIDE SEQUENCE [LARGE SCALE GENOMIC DNA]</scope>
    <source>
        <strain evidence="2 3">F</strain>
    </source>
</reference>
<dbReference type="EMBL" id="KZ613944">
    <property type="protein sequence ID" value="PMD41254.1"/>
    <property type="molecule type" value="Genomic_DNA"/>
</dbReference>
<dbReference type="OrthoDB" id="3546681at2759"/>
<keyword evidence="3" id="KW-1185">Reference proteome</keyword>
<evidence type="ECO:0000256" key="1">
    <source>
        <dbReference type="SAM" id="SignalP"/>
    </source>
</evidence>
<keyword evidence="1" id="KW-0732">Signal</keyword>
<proteinExistence type="predicted"/>
<feature type="chain" id="PRO_5014466122" evidence="1">
    <location>
        <begin position="29"/>
        <end position="438"/>
    </location>
</feature>